<dbReference type="EMBL" id="LDAU01000057">
    <property type="protein sequence ID" value="KRX08827.1"/>
    <property type="molecule type" value="Genomic_DNA"/>
</dbReference>
<dbReference type="AlphaFoldDB" id="A0A0V0R2Y7"/>
<accession>A0A0V0R2Y7</accession>
<evidence type="ECO:0000313" key="4">
    <source>
        <dbReference type="Proteomes" id="UP000054937"/>
    </source>
</evidence>
<dbReference type="Proteomes" id="UP000054937">
    <property type="component" value="Unassembled WGS sequence"/>
</dbReference>
<organism evidence="3 4">
    <name type="scientific">Pseudocohnilembus persalinus</name>
    <name type="common">Ciliate</name>
    <dbReference type="NCBI Taxonomy" id="266149"/>
    <lineage>
        <taxon>Eukaryota</taxon>
        <taxon>Sar</taxon>
        <taxon>Alveolata</taxon>
        <taxon>Ciliophora</taxon>
        <taxon>Intramacronucleata</taxon>
        <taxon>Oligohymenophorea</taxon>
        <taxon>Scuticociliatia</taxon>
        <taxon>Philasterida</taxon>
        <taxon>Pseudocohnilembidae</taxon>
        <taxon>Pseudocohnilembus</taxon>
    </lineage>
</organism>
<reference evidence="3 4" key="1">
    <citation type="journal article" date="2015" name="Sci. Rep.">
        <title>Genome of the facultative scuticociliatosis pathogen Pseudocohnilembus persalinus provides insight into its virulence through horizontal gene transfer.</title>
        <authorList>
            <person name="Xiong J."/>
            <person name="Wang G."/>
            <person name="Cheng J."/>
            <person name="Tian M."/>
            <person name="Pan X."/>
            <person name="Warren A."/>
            <person name="Jiang C."/>
            <person name="Yuan D."/>
            <person name="Miao W."/>
        </authorList>
    </citation>
    <scope>NUCLEOTIDE SEQUENCE [LARGE SCALE GENOMIC DNA]</scope>
    <source>
        <strain evidence="3">36N120E</strain>
    </source>
</reference>
<keyword evidence="4" id="KW-1185">Reference proteome</keyword>
<evidence type="ECO:0000313" key="3">
    <source>
        <dbReference type="EMBL" id="KRX08827.1"/>
    </source>
</evidence>
<keyword evidence="2" id="KW-1133">Transmembrane helix</keyword>
<comment type="caution">
    <text evidence="3">The sequence shown here is derived from an EMBL/GenBank/DDBJ whole genome shotgun (WGS) entry which is preliminary data.</text>
</comment>
<dbReference type="InParanoid" id="A0A0V0R2Y7"/>
<sequence>MGVILLQETEKTYFKSHYKKNQFALALKYTINPETASFSHQILDLSEFDKGYSEIQFLPAAKEQIPANLELVLAASEAYNYRTVQTVPGTFYVLWLFQKTASNIDVVIKGSKNDQQIKNLQPFSQEVYMPVNAYEYNYLQYQKHTKADSQDHTKYKLYFSFDKELSQEKLVINKYIDYLDVNRPVPLELFQTEDVQLLEDQDMGKPYIEIDLSENEQCETDTGCVLYVNLQYNDGELESELPRIVTRTELYYADQVQLVHGNQRPVRLTQYFPREVVTQDYVASSENHQITVNFQNLEHHPIQISGKLFIDGEESENFESKNFEGGNTSAQVIAKLSSGADKCSSESSKCVLQFIAQKVNDEDIFDEQVSGAFQLLSFNKNDNIYEFEQIEYPGEKLFKYFGNVMDTSYPALKVGEYVKQNYKVSCQDGEQLVVTAFQALSDNAQFLVAQNSDIEKEKSITDLQLPNQTNGQYLLPKCKQSGKACTYDIAVILKQTAKPEETQNSIYFETNNLSSFNSIQEGQNLPKNTDPSKNIVSFHYELNNSAAKSLGIKLQLNEYEYNEFISSKHQQQQNKEIQLRILQDGEDGEHDPVDPNEEAVPITENQGRYIVYFFDNSDYIEQKDKIVYLQNFNSNNEFQIANPLQKYYITYLANPKQTKVTTQIQYNQEEQYSNFGTLLEAGKETQISFNSKHNYFDMYYQIPQPYIYNLKLTIPDKFVKDFQYAIQTYPSNAKNQYFPVDGEYISTETHNILIDNFALGCGYKCNVLIRVYYETQAQTEFKLTLDNIHNDIVGKKSSHLGLIIGLSLGGLVVILAAVFFFIRYQKQKRQNHLDYQDMEYGKKNSYDEDEEDVGPSIQYKQYNDE</sequence>
<protein>
    <submittedName>
        <fullName evidence="3">Uncharacterized protein</fullName>
    </submittedName>
</protein>
<evidence type="ECO:0000256" key="2">
    <source>
        <dbReference type="SAM" id="Phobius"/>
    </source>
</evidence>
<evidence type="ECO:0000256" key="1">
    <source>
        <dbReference type="SAM" id="MobiDB-lite"/>
    </source>
</evidence>
<proteinExistence type="predicted"/>
<feature type="region of interest" description="Disordered" evidence="1">
    <location>
        <begin position="844"/>
        <end position="865"/>
    </location>
</feature>
<keyword evidence="2" id="KW-0472">Membrane</keyword>
<name>A0A0V0R2Y7_PSEPJ</name>
<gene>
    <name evidence="3" type="ORF">PPERSA_08931</name>
</gene>
<feature type="transmembrane region" description="Helical" evidence="2">
    <location>
        <begin position="800"/>
        <end position="822"/>
    </location>
</feature>
<keyword evidence="2" id="KW-0812">Transmembrane</keyword>